<evidence type="ECO:0000313" key="3">
    <source>
        <dbReference type="Proteomes" id="UP000193040"/>
    </source>
</evidence>
<protein>
    <submittedName>
        <fullName evidence="2">Uncharacterized protein</fullName>
    </submittedName>
</protein>
<sequence length="71" mass="7730">MPGSDSGFPDDVPIADAVEQQRATADFPMPDDDDDADLQISGELPLEATESDWQEQQETVVIDPELDEPGQ</sequence>
<dbReference type="RefSeq" id="WP_061559612.1">
    <property type="nucleotide sequence ID" value="NZ_MZZM01000025.1"/>
</dbReference>
<dbReference type="AlphaFoldDB" id="A0A1X0XZ87"/>
<reference evidence="2 3" key="1">
    <citation type="submission" date="2017-03" db="EMBL/GenBank/DDBJ databases">
        <title>Genomic insights into Mycobacterium simiae human colonization.</title>
        <authorList>
            <person name="Steffani J.L."/>
            <person name="Brunck M.E."/>
            <person name="Cruz E."/>
            <person name="Montiel R."/>
            <person name="Barona F."/>
        </authorList>
    </citation>
    <scope>NUCLEOTIDE SEQUENCE [LARGE SCALE GENOMIC DNA]</scope>
    <source>
        <strain evidence="2 3">MsiGto</strain>
    </source>
</reference>
<proteinExistence type="predicted"/>
<comment type="caution">
    <text evidence="2">The sequence shown here is derived from an EMBL/GenBank/DDBJ whole genome shotgun (WGS) entry which is preliminary data.</text>
</comment>
<feature type="region of interest" description="Disordered" evidence="1">
    <location>
        <begin position="1"/>
        <end position="71"/>
    </location>
</feature>
<keyword evidence="3" id="KW-1185">Reference proteome</keyword>
<evidence type="ECO:0000256" key="1">
    <source>
        <dbReference type="SAM" id="MobiDB-lite"/>
    </source>
</evidence>
<dbReference type="Proteomes" id="UP000193040">
    <property type="component" value="Unassembled WGS sequence"/>
</dbReference>
<accession>A0A1X0XZ87</accession>
<gene>
    <name evidence="2" type="ORF">B5M45_18940</name>
</gene>
<organism evidence="2 3">
    <name type="scientific">Mycobacterium simiae</name>
    <name type="common">Mycobacterium habana</name>
    <dbReference type="NCBI Taxonomy" id="1784"/>
    <lineage>
        <taxon>Bacteria</taxon>
        <taxon>Bacillati</taxon>
        <taxon>Actinomycetota</taxon>
        <taxon>Actinomycetes</taxon>
        <taxon>Mycobacteriales</taxon>
        <taxon>Mycobacteriaceae</taxon>
        <taxon>Mycobacterium</taxon>
        <taxon>Mycobacterium simiae complex</taxon>
    </lineage>
</organism>
<name>A0A1X0XZ87_MYCSI</name>
<evidence type="ECO:0000313" key="2">
    <source>
        <dbReference type="EMBL" id="ORJ58128.1"/>
    </source>
</evidence>
<dbReference type="EMBL" id="MZZM01000025">
    <property type="protein sequence ID" value="ORJ58128.1"/>
    <property type="molecule type" value="Genomic_DNA"/>
</dbReference>